<dbReference type="PANTHER" id="PTHR10366">
    <property type="entry name" value="NAD DEPENDENT EPIMERASE/DEHYDRATASE"/>
    <property type="match status" value="1"/>
</dbReference>
<dbReference type="Gene3D" id="3.40.50.720">
    <property type="entry name" value="NAD(P)-binding Rossmann-like Domain"/>
    <property type="match status" value="1"/>
</dbReference>
<proteinExistence type="inferred from homology"/>
<dbReference type="InterPro" id="IPR050425">
    <property type="entry name" value="NAD(P)_dehydrat-like"/>
</dbReference>
<evidence type="ECO:0000259" key="3">
    <source>
        <dbReference type="Pfam" id="PF01370"/>
    </source>
</evidence>
<evidence type="ECO:0000256" key="2">
    <source>
        <dbReference type="ARBA" id="ARBA00023445"/>
    </source>
</evidence>
<dbReference type="Pfam" id="PF01370">
    <property type="entry name" value="Epimerase"/>
    <property type="match status" value="1"/>
</dbReference>
<evidence type="ECO:0000313" key="5">
    <source>
        <dbReference type="Proteomes" id="UP000434172"/>
    </source>
</evidence>
<dbReference type="AlphaFoldDB" id="A0A8H3W9I9"/>
<gene>
    <name evidence="4" type="ORF">GQ607_008805</name>
</gene>
<accession>A0A8H3W9I9</accession>
<dbReference type="InterPro" id="IPR036291">
    <property type="entry name" value="NAD(P)-bd_dom_sf"/>
</dbReference>
<dbReference type="SUPFAM" id="SSF51735">
    <property type="entry name" value="NAD(P)-binding Rossmann-fold domains"/>
    <property type="match status" value="1"/>
</dbReference>
<sequence>MSASLIFITGATGFIGSQIALSVLKAGYRVRLSVRREEQIQKLQEAFPTFADQLQFILIPYFTKPNAFADAVVGVDYVIHVASPMVGQGADFQEGYVNPAVQGTLSVLDAAKATSSIKRVVITSSILALLPLESLFEMAGDGLVVRERAGIDLPVDVNMELPEGLPGHTIKYQGSKILAHQVTENWVNKNNPSFKVLTLHPSFVTGPSLLQKKAGEIDSINYLFLDAVRTGNITFPPVLVDVRDVAEAFTRALTAPVPADFQEFVLSGVTTSWNEIAEVVQKLYPAADYKLKPPVEGAPTMSAETKAADEILGMKWKPLEELIRGVVDVQLAFEA</sequence>
<reference evidence="4 5" key="1">
    <citation type="submission" date="2019-12" db="EMBL/GenBank/DDBJ databases">
        <title>A genome sequence resource for the geographically widespread anthracnose pathogen Colletotrichum asianum.</title>
        <authorList>
            <person name="Meng Y."/>
        </authorList>
    </citation>
    <scope>NUCLEOTIDE SEQUENCE [LARGE SCALE GENOMIC DNA]</scope>
    <source>
        <strain evidence="4 5">ICMP 18580</strain>
    </source>
</reference>
<protein>
    <submittedName>
        <fullName evidence="4">NAD dependent epimerase/dehydratase</fullName>
    </submittedName>
</protein>
<dbReference type="EMBL" id="WOWK01000048">
    <property type="protein sequence ID" value="KAF0323833.1"/>
    <property type="molecule type" value="Genomic_DNA"/>
</dbReference>
<dbReference type="PANTHER" id="PTHR10366:SF812">
    <property type="entry name" value="VPS9 DOMAIN-CONTAINING PROTEIN"/>
    <property type="match status" value="1"/>
</dbReference>
<keyword evidence="5" id="KW-1185">Reference proteome</keyword>
<comment type="similarity">
    <text evidence="2">Belongs to the NAD(P)-dependent epimerase/dehydratase family. Dihydroflavonol-4-reductase subfamily.</text>
</comment>
<evidence type="ECO:0000256" key="1">
    <source>
        <dbReference type="ARBA" id="ARBA00023002"/>
    </source>
</evidence>
<dbReference type="InterPro" id="IPR001509">
    <property type="entry name" value="Epimerase_deHydtase"/>
</dbReference>
<keyword evidence="1" id="KW-0560">Oxidoreductase</keyword>
<dbReference type="OrthoDB" id="2735536at2759"/>
<dbReference type="GO" id="GO:0016616">
    <property type="term" value="F:oxidoreductase activity, acting on the CH-OH group of donors, NAD or NADP as acceptor"/>
    <property type="evidence" value="ECO:0007669"/>
    <property type="project" value="TreeGrafter"/>
</dbReference>
<evidence type="ECO:0000313" key="4">
    <source>
        <dbReference type="EMBL" id="KAF0323833.1"/>
    </source>
</evidence>
<feature type="domain" description="NAD-dependent epimerase/dehydratase" evidence="3">
    <location>
        <begin position="6"/>
        <end position="125"/>
    </location>
</feature>
<name>A0A8H3W9I9_9PEZI</name>
<comment type="caution">
    <text evidence="4">The sequence shown here is derived from an EMBL/GenBank/DDBJ whole genome shotgun (WGS) entry which is preliminary data.</text>
</comment>
<organism evidence="4 5">
    <name type="scientific">Colletotrichum asianum</name>
    <dbReference type="NCBI Taxonomy" id="702518"/>
    <lineage>
        <taxon>Eukaryota</taxon>
        <taxon>Fungi</taxon>
        <taxon>Dikarya</taxon>
        <taxon>Ascomycota</taxon>
        <taxon>Pezizomycotina</taxon>
        <taxon>Sordariomycetes</taxon>
        <taxon>Hypocreomycetidae</taxon>
        <taxon>Glomerellales</taxon>
        <taxon>Glomerellaceae</taxon>
        <taxon>Colletotrichum</taxon>
        <taxon>Colletotrichum gloeosporioides species complex</taxon>
    </lineage>
</organism>
<dbReference type="Proteomes" id="UP000434172">
    <property type="component" value="Unassembled WGS sequence"/>
</dbReference>